<evidence type="ECO:0000256" key="6">
    <source>
        <dbReference type="SAM" id="MobiDB-lite"/>
    </source>
</evidence>
<sequence>MESLLPPGVDPSKVPSSAPPPGVTPNFINPPSLSWAGRVAVYTALPLMVVFLALRLYVRIRSRLIGADDCLCLVAAASISAFCGQSLSLFLNDVFGRHAWDVSMSEHTEFYEKNVVISVCLYDIAVLFTKVSLLAFYLRIFQPSRRARILIWLGIVFISVFYVSCLVTNIILCFPRSNEKDSWILAGVQPRCGQPTLRLNVTQGIVNALTDFYALAVPLVLVLNLQLSPARKAGVFGIFLTGLFVAELNVGLICSCMPVVFVLFRGFAAKTGSMWASVRRWMGTRTRQTRSSSNGSFPLDGKYVPPEELPQVPKRALTGLLSFIRGSISHSQSGKSKVQTQQESHVELRPVDYNYHAYLNANYPGVARDKPVDVRASYV</sequence>
<evidence type="ECO:0000256" key="1">
    <source>
        <dbReference type="ARBA" id="ARBA00004141"/>
    </source>
</evidence>
<dbReference type="AlphaFoldDB" id="A0A194V704"/>
<comment type="subcellular location">
    <subcellularLocation>
        <location evidence="1">Membrane</location>
        <topology evidence="1">Multi-pass membrane protein</topology>
    </subcellularLocation>
</comment>
<evidence type="ECO:0000256" key="5">
    <source>
        <dbReference type="ARBA" id="ARBA00038359"/>
    </source>
</evidence>
<dbReference type="EMBL" id="KN714734">
    <property type="protein sequence ID" value="KUI59688.1"/>
    <property type="molecule type" value="Genomic_DNA"/>
</dbReference>
<accession>A0A194V704</accession>
<reference evidence="10" key="1">
    <citation type="submission" date="2014-12" db="EMBL/GenBank/DDBJ databases">
        <title>Genome Sequence of Valsa Canker Pathogens Uncovers a Specific Adaption of Colonization on Woody Bark.</title>
        <authorList>
            <person name="Yin Z."/>
            <person name="Liu H."/>
            <person name="Gao X."/>
            <person name="Li Z."/>
            <person name="Song N."/>
            <person name="Ke X."/>
            <person name="Dai Q."/>
            <person name="Wu Y."/>
            <person name="Sun Y."/>
            <person name="Xu J.-R."/>
            <person name="Kang Z.K."/>
            <person name="Wang L."/>
            <person name="Huang L."/>
        </authorList>
    </citation>
    <scope>NUCLEOTIDE SEQUENCE [LARGE SCALE GENOMIC DNA]</scope>
    <source>
        <strain evidence="10">SXYL134</strain>
    </source>
</reference>
<dbReference type="PANTHER" id="PTHR33048">
    <property type="entry name" value="PTH11-LIKE INTEGRAL MEMBRANE PROTEIN (AFU_ORTHOLOGUE AFUA_5G11245)"/>
    <property type="match status" value="1"/>
</dbReference>
<keyword evidence="10" id="KW-1185">Reference proteome</keyword>
<dbReference type="GO" id="GO:0016020">
    <property type="term" value="C:membrane"/>
    <property type="evidence" value="ECO:0007669"/>
    <property type="project" value="UniProtKB-SubCell"/>
</dbReference>
<dbReference type="OrthoDB" id="444631at2759"/>
<keyword evidence="2 7" id="KW-0812">Transmembrane</keyword>
<evidence type="ECO:0000256" key="4">
    <source>
        <dbReference type="ARBA" id="ARBA00023136"/>
    </source>
</evidence>
<keyword evidence="4 7" id="KW-0472">Membrane</keyword>
<protein>
    <recommendedName>
        <fullName evidence="8">Rhodopsin domain-containing protein</fullName>
    </recommendedName>
</protein>
<keyword evidence="3 7" id="KW-1133">Transmembrane helix</keyword>
<feature type="domain" description="Rhodopsin" evidence="8">
    <location>
        <begin position="54"/>
        <end position="245"/>
    </location>
</feature>
<feature type="transmembrane region" description="Helical" evidence="7">
    <location>
        <begin position="235"/>
        <end position="264"/>
    </location>
</feature>
<gene>
    <name evidence="9" type="ORF">VP1G_06908</name>
</gene>
<evidence type="ECO:0000313" key="10">
    <source>
        <dbReference type="Proteomes" id="UP000078576"/>
    </source>
</evidence>
<organism evidence="9 10">
    <name type="scientific">Cytospora mali</name>
    <name type="common">Apple Valsa canker fungus</name>
    <name type="synonym">Valsa mali</name>
    <dbReference type="NCBI Taxonomy" id="578113"/>
    <lineage>
        <taxon>Eukaryota</taxon>
        <taxon>Fungi</taxon>
        <taxon>Dikarya</taxon>
        <taxon>Ascomycota</taxon>
        <taxon>Pezizomycotina</taxon>
        <taxon>Sordariomycetes</taxon>
        <taxon>Sordariomycetidae</taxon>
        <taxon>Diaporthales</taxon>
        <taxon>Cytosporaceae</taxon>
        <taxon>Cytospora</taxon>
    </lineage>
</organism>
<feature type="region of interest" description="Disordered" evidence="6">
    <location>
        <begin position="1"/>
        <end position="20"/>
    </location>
</feature>
<dbReference type="STRING" id="694573.A0A194V704"/>
<proteinExistence type="inferred from homology"/>
<dbReference type="Proteomes" id="UP000078576">
    <property type="component" value="Unassembled WGS sequence"/>
</dbReference>
<dbReference type="InterPro" id="IPR052337">
    <property type="entry name" value="SAT4-like"/>
</dbReference>
<dbReference type="PANTHER" id="PTHR33048:SF158">
    <property type="entry name" value="MEMBRANE PROTEIN PTH11-LIKE, PUTATIVE-RELATED"/>
    <property type="match status" value="1"/>
</dbReference>
<feature type="transmembrane region" description="Helical" evidence="7">
    <location>
        <begin position="115"/>
        <end position="138"/>
    </location>
</feature>
<feature type="transmembrane region" description="Helical" evidence="7">
    <location>
        <begin position="70"/>
        <end position="95"/>
    </location>
</feature>
<comment type="similarity">
    <text evidence="5">Belongs to the SAT4 family.</text>
</comment>
<evidence type="ECO:0000256" key="2">
    <source>
        <dbReference type="ARBA" id="ARBA00022692"/>
    </source>
</evidence>
<evidence type="ECO:0000256" key="3">
    <source>
        <dbReference type="ARBA" id="ARBA00022989"/>
    </source>
</evidence>
<evidence type="ECO:0000313" key="9">
    <source>
        <dbReference type="EMBL" id="KUI59688.1"/>
    </source>
</evidence>
<feature type="transmembrane region" description="Helical" evidence="7">
    <location>
        <begin position="150"/>
        <end position="172"/>
    </location>
</feature>
<feature type="transmembrane region" description="Helical" evidence="7">
    <location>
        <begin position="205"/>
        <end position="223"/>
    </location>
</feature>
<evidence type="ECO:0000259" key="8">
    <source>
        <dbReference type="Pfam" id="PF20684"/>
    </source>
</evidence>
<evidence type="ECO:0000256" key="7">
    <source>
        <dbReference type="SAM" id="Phobius"/>
    </source>
</evidence>
<name>A0A194V704_CYTMA</name>
<dbReference type="InterPro" id="IPR049326">
    <property type="entry name" value="Rhodopsin_dom_fungi"/>
</dbReference>
<dbReference type="Pfam" id="PF20684">
    <property type="entry name" value="Fung_rhodopsin"/>
    <property type="match status" value="1"/>
</dbReference>
<feature type="transmembrane region" description="Helical" evidence="7">
    <location>
        <begin position="39"/>
        <end position="58"/>
    </location>
</feature>